<evidence type="ECO:0000256" key="1">
    <source>
        <dbReference type="SAM" id="MobiDB-lite"/>
    </source>
</evidence>
<dbReference type="InParanoid" id="A0A1X7U5U7"/>
<reference evidence="2" key="1">
    <citation type="submission" date="2017-05" db="UniProtKB">
        <authorList>
            <consortium name="EnsemblMetazoa"/>
        </authorList>
    </citation>
    <scope>IDENTIFICATION</scope>
</reference>
<proteinExistence type="predicted"/>
<dbReference type="EnsemblMetazoa" id="Aqu2.1.22904_001">
    <property type="protein sequence ID" value="Aqu2.1.22904_001"/>
    <property type="gene ID" value="Aqu2.1.22904"/>
</dbReference>
<protein>
    <submittedName>
        <fullName evidence="2">Uncharacterized protein</fullName>
    </submittedName>
</protein>
<accession>A0A1X7U5U7</accession>
<organism evidence="2">
    <name type="scientific">Amphimedon queenslandica</name>
    <name type="common">Sponge</name>
    <dbReference type="NCBI Taxonomy" id="400682"/>
    <lineage>
        <taxon>Eukaryota</taxon>
        <taxon>Metazoa</taxon>
        <taxon>Porifera</taxon>
        <taxon>Demospongiae</taxon>
        <taxon>Heteroscleromorpha</taxon>
        <taxon>Haplosclerida</taxon>
        <taxon>Niphatidae</taxon>
        <taxon>Amphimedon</taxon>
    </lineage>
</organism>
<feature type="region of interest" description="Disordered" evidence="1">
    <location>
        <begin position="1"/>
        <end position="70"/>
    </location>
</feature>
<feature type="compositionally biased region" description="Low complexity" evidence="1">
    <location>
        <begin position="39"/>
        <end position="48"/>
    </location>
</feature>
<evidence type="ECO:0000313" key="2">
    <source>
        <dbReference type="EnsemblMetazoa" id="Aqu2.1.22904_001"/>
    </source>
</evidence>
<name>A0A1X7U5U7_AMPQE</name>
<feature type="compositionally biased region" description="Basic and acidic residues" evidence="1">
    <location>
        <begin position="17"/>
        <end position="34"/>
    </location>
</feature>
<sequence>MATTCAPHGPSRMRCFSRKEGMRRDITKRTRKDDESSDESNSIEASSEGVTSISASPNDAVVANDNYEFT</sequence>
<dbReference type="AlphaFoldDB" id="A0A1X7U5U7"/>